<reference evidence="13" key="2">
    <citation type="journal article" date="2024" name="Antonie Van Leeuwenhoek">
        <title>Roseihalotalea indica gen. nov., sp. nov., a halophilic Bacteroidetes from mesopelagic Southwest Indian Ocean with higher carbohydrate metabolic potential.</title>
        <authorList>
            <person name="Chen B."/>
            <person name="Zhang M."/>
            <person name="Lin D."/>
            <person name="Ye J."/>
            <person name="Tang K."/>
        </authorList>
    </citation>
    <scope>NUCLEOTIDE SEQUENCE</scope>
    <source>
        <strain evidence="13">TK19036</strain>
    </source>
</reference>
<evidence type="ECO:0000256" key="8">
    <source>
        <dbReference type="ARBA" id="ARBA00022884"/>
    </source>
</evidence>
<keyword evidence="8 9" id="KW-0694">RNA-binding</keyword>
<dbReference type="GO" id="GO:0006364">
    <property type="term" value="P:rRNA processing"/>
    <property type="evidence" value="ECO:0007669"/>
    <property type="project" value="UniProtKB-UniRule"/>
</dbReference>
<comment type="cofactor">
    <cofactor evidence="9">
        <name>Mg(2+)</name>
        <dbReference type="ChEBI" id="CHEBI:18420"/>
    </cofactor>
</comment>
<comment type="function">
    <text evidence="9">Digests double-stranded RNA. Involved in the processing of primary rRNA transcript to yield the immediate precursors to the large and small rRNAs (23S and 16S). Processes some mRNAs, and tRNAs when they are encoded in the rRNA operon. Processes pre-crRNA and tracrRNA of type II CRISPR loci if present in the organism.</text>
</comment>
<keyword evidence="5 9" id="KW-0540">Nuclease</keyword>
<keyword evidence="9" id="KW-0963">Cytoplasm</keyword>
<dbReference type="InterPro" id="IPR011907">
    <property type="entry name" value="RNase_III"/>
</dbReference>
<comment type="catalytic activity">
    <reaction evidence="1 9">
        <text>Endonucleolytic cleavage to 5'-phosphomonoester.</text>
        <dbReference type="EC" id="3.1.26.3"/>
    </reaction>
</comment>
<dbReference type="GO" id="GO:0010468">
    <property type="term" value="P:regulation of gene expression"/>
    <property type="evidence" value="ECO:0007669"/>
    <property type="project" value="TreeGrafter"/>
</dbReference>
<feature type="domain" description="RNase III" evidence="12">
    <location>
        <begin position="38"/>
        <end position="166"/>
    </location>
</feature>
<dbReference type="AlphaFoldDB" id="A0AA49GIQ4"/>
<evidence type="ECO:0000256" key="4">
    <source>
        <dbReference type="ARBA" id="ARBA00022664"/>
    </source>
</evidence>
<dbReference type="CDD" id="cd00593">
    <property type="entry name" value="RIBOc"/>
    <property type="match status" value="1"/>
</dbReference>
<dbReference type="GO" id="GO:0003725">
    <property type="term" value="F:double-stranded RNA binding"/>
    <property type="evidence" value="ECO:0007669"/>
    <property type="project" value="TreeGrafter"/>
</dbReference>
<feature type="binding site" evidence="9">
    <location>
        <position position="80"/>
    </location>
    <ligand>
        <name>Mg(2+)</name>
        <dbReference type="ChEBI" id="CHEBI:18420"/>
    </ligand>
</feature>
<keyword evidence="4 9" id="KW-0507">mRNA processing</keyword>
<dbReference type="GO" id="GO:0008033">
    <property type="term" value="P:tRNA processing"/>
    <property type="evidence" value="ECO:0007669"/>
    <property type="project" value="UniProtKB-KW"/>
</dbReference>
<organism evidence="13">
    <name type="scientific">Roseihalotalea indica</name>
    <dbReference type="NCBI Taxonomy" id="2867963"/>
    <lineage>
        <taxon>Bacteria</taxon>
        <taxon>Pseudomonadati</taxon>
        <taxon>Bacteroidota</taxon>
        <taxon>Cytophagia</taxon>
        <taxon>Cytophagales</taxon>
        <taxon>Catalimonadaceae</taxon>
        <taxon>Roseihalotalea</taxon>
    </lineage>
</organism>
<dbReference type="PANTHER" id="PTHR11207:SF0">
    <property type="entry name" value="RIBONUCLEASE 3"/>
    <property type="match status" value="1"/>
</dbReference>
<dbReference type="Pfam" id="PF00035">
    <property type="entry name" value="dsrm"/>
    <property type="match status" value="1"/>
</dbReference>
<dbReference type="GO" id="GO:0046872">
    <property type="term" value="F:metal ion binding"/>
    <property type="evidence" value="ECO:0007669"/>
    <property type="project" value="UniProtKB-KW"/>
</dbReference>
<dbReference type="EC" id="3.1.26.3" evidence="9"/>
<keyword evidence="3 9" id="KW-0698">rRNA processing</keyword>
<evidence type="ECO:0000256" key="6">
    <source>
        <dbReference type="ARBA" id="ARBA00022759"/>
    </source>
</evidence>
<keyword evidence="9" id="KW-0819">tRNA processing</keyword>
<evidence type="ECO:0000259" key="11">
    <source>
        <dbReference type="PROSITE" id="PS50137"/>
    </source>
</evidence>
<evidence type="ECO:0000256" key="3">
    <source>
        <dbReference type="ARBA" id="ARBA00022552"/>
    </source>
</evidence>
<dbReference type="InterPro" id="IPR000999">
    <property type="entry name" value="RNase_III_dom"/>
</dbReference>
<evidence type="ECO:0000256" key="2">
    <source>
        <dbReference type="ARBA" id="ARBA00010183"/>
    </source>
</evidence>
<keyword evidence="6 9" id="KW-0255">Endonuclease</keyword>
<gene>
    <name evidence="9 13" type="primary">rnc</name>
    <name evidence="13" type="ORF">K4G66_20320</name>
</gene>
<dbReference type="GO" id="GO:0005737">
    <property type="term" value="C:cytoplasm"/>
    <property type="evidence" value="ECO:0007669"/>
    <property type="project" value="UniProtKB-SubCell"/>
</dbReference>
<comment type="similarity">
    <text evidence="2">Belongs to the ribonuclease III family.</text>
</comment>
<dbReference type="CDD" id="cd10845">
    <property type="entry name" value="DSRM_RNAse_III_family"/>
    <property type="match status" value="1"/>
</dbReference>
<proteinExistence type="inferred from homology"/>
<feature type="active site" evidence="9">
    <location>
        <position position="84"/>
    </location>
</feature>
<evidence type="ECO:0000256" key="5">
    <source>
        <dbReference type="ARBA" id="ARBA00022722"/>
    </source>
</evidence>
<protein>
    <recommendedName>
        <fullName evidence="9">Ribonuclease 3</fullName>
        <ecNumber evidence="9">3.1.26.3</ecNumber>
    </recommendedName>
    <alternativeName>
        <fullName evidence="9">Ribonuclease III</fullName>
        <shortName evidence="9">RNase III</shortName>
    </alternativeName>
</protein>
<evidence type="ECO:0000256" key="7">
    <source>
        <dbReference type="ARBA" id="ARBA00022801"/>
    </source>
</evidence>
<keyword evidence="9" id="KW-0460">Magnesium</keyword>
<comment type="subcellular location">
    <subcellularLocation>
        <location evidence="9">Cytoplasm</location>
    </subcellularLocation>
</comment>
<keyword evidence="7 9" id="KW-0378">Hydrolase</keyword>
<dbReference type="EMBL" id="CP120682">
    <property type="protein sequence ID" value="WKN34723.1"/>
    <property type="molecule type" value="Genomic_DNA"/>
</dbReference>
<comment type="subunit">
    <text evidence="9">Homodimer.</text>
</comment>
<evidence type="ECO:0000256" key="9">
    <source>
        <dbReference type="HAMAP-Rule" id="MF_00104"/>
    </source>
</evidence>
<dbReference type="HAMAP" id="MF_00104">
    <property type="entry name" value="RNase_III"/>
    <property type="match status" value="1"/>
</dbReference>
<dbReference type="PROSITE" id="PS50137">
    <property type="entry name" value="DS_RBD"/>
    <property type="match status" value="1"/>
</dbReference>
<keyword evidence="9" id="KW-0479">Metal-binding</keyword>
<dbReference type="InterPro" id="IPR014720">
    <property type="entry name" value="dsRBD_dom"/>
</dbReference>
<evidence type="ECO:0000259" key="12">
    <source>
        <dbReference type="PROSITE" id="PS50142"/>
    </source>
</evidence>
<dbReference type="GO" id="GO:0004525">
    <property type="term" value="F:ribonuclease III activity"/>
    <property type="evidence" value="ECO:0007669"/>
    <property type="project" value="UniProtKB-UniRule"/>
</dbReference>
<evidence type="ECO:0000313" key="13">
    <source>
        <dbReference type="EMBL" id="WKN34723.1"/>
    </source>
</evidence>
<feature type="active site" evidence="9">
    <location>
        <position position="155"/>
    </location>
</feature>
<dbReference type="Gene3D" id="1.10.1520.10">
    <property type="entry name" value="Ribonuclease III domain"/>
    <property type="match status" value="1"/>
</dbReference>
<dbReference type="SUPFAM" id="SSF54768">
    <property type="entry name" value="dsRNA-binding domain-like"/>
    <property type="match status" value="1"/>
</dbReference>
<dbReference type="PANTHER" id="PTHR11207">
    <property type="entry name" value="RIBONUCLEASE III"/>
    <property type="match status" value="1"/>
</dbReference>
<feature type="domain" description="DRBM" evidence="11">
    <location>
        <begin position="194"/>
        <end position="262"/>
    </location>
</feature>
<dbReference type="SUPFAM" id="SSF69065">
    <property type="entry name" value="RNase III domain-like"/>
    <property type="match status" value="1"/>
</dbReference>
<name>A0AA49GIQ4_9BACT</name>
<dbReference type="GO" id="GO:0019843">
    <property type="term" value="F:rRNA binding"/>
    <property type="evidence" value="ECO:0007669"/>
    <property type="project" value="UniProtKB-KW"/>
</dbReference>
<reference evidence="13" key="1">
    <citation type="journal article" date="2023" name="Comput. Struct. Biotechnol. J.">
        <title>Discovery of a novel marine Bacteroidetes with a rich repertoire of carbohydrate-active enzymes.</title>
        <authorList>
            <person name="Chen B."/>
            <person name="Liu G."/>
            <person name="Chen Q."/>
            <person name="Wang H."/>
            <person name="Liu L."/>
            <person name="Tang K."/>
        </authorList>
    </citation>
    <scope>NUCLEOTIDE SEQUENCE</scope>
    <source>
        <strain evidence="13">TK19036</strain>
    </source>
</reference>
<dbReference type="Gene3D" id="3.30.160.20">
    <property type="match status" value="1"/>
</dbReference>
<dbReference type="Pfam" id="PF14622">
    <property type="entry name" value="Ribonucleas_3_3"/>
    <property type="match status" value="1"/>
</dbReference>
<accession>A0AA49GIQ4</accession>
<feature type="binding site" evidence="9">
    <location>
        <position position="155"/>
    </location>
    <ligand>
        <name>Mg(2+)</name>
        <dbReference type="ChEBI" id="CHEBI:18420"/>
    </ligand>
</feature>
<keyword evidence="9" id="KW-0699">rRNA-binding</keyword>
<dbReference type="NCBIfam" id="TIGR02191">
    <property type="entry name" value="RNaseIII"/>
    <property type="match status" value="1"/>
</dbReference>
<dbReference type="InterPro" id="IPR036389">
    <property type="entry name" value="RNase_III_sf"/>
</dbReference>
<evidence type="ECO:0000256" key="1">
    <source>
        <dbReference type="ARBA" id="ARBA00000109"/>
    </source>
</evidence>
<sequence length="265" mass="30372">MAGSFVSHLISYFRSAVLALPAPLSFLSLQSKKDKQLTRCVHRMVGRAPANIGLYRLAFKHVSVAKRNRYGLKESNERLEYLGDAVLSTVVAEYLFKKFPFRDEGFLTEIRARIVNRESLNGVARKIGIDQIIEYDNSHRSSYRSHKSINGNTFEALIGAVYLDHGFAFCRRFVLNRILKPHFDLSDIVKNNTNFKSMIIEWAQKNNRQVRFEIVDTRGNSHHKEFIAQLFLDDKPICQGSGYSKKKAEQSASEKAIQELEPELE</sequence>
<dbReference type="PROSITE" id="PS50142">
    <property type="entry name" value="RNASE_3_2"/>
    <property type="match status" value="1"/>
</dbReference>
<dbReference type="SMART" id="SM00358">
    <property type="entry name" value="DSRM"/>
    <property type="match status" value="1"/>
</dbReference>
<dbReference type="FunFam" id="1.10.1520.10:FF:000001">
    <property type="entry name" value="Ribonuclease 3"/>
    <property type="match status" value="1"/>
</dbReference>
<dbReference type="GO" id="GO:0006397">
    <property type="term" value="P:mRNA processing"/>
    <property type="evidence" value="ECO:0007669"/>
    <property type="project" value="UniProtKB-UniRule"/>
</dbReference>
<dbReference type="SMART" id="SM00535">
    <property type="entry name" value="RIBOc"/>
    <property type="match status" value="1"/>
</dbReference>
<dbReference type="PROSITE" id="PS00517">
    <property type="entry name" value="RNASE_3_1"/>
    <property type="match status" value="1"/>
</dbReference>
<feature type="region of interest" description="Disordered" evidence="10">
    <location>
        <begin position="242"/>
        <end position="265"/>
    </location>
</feature>
<evidence type="ECO:0000256" key="10">
    <source>
        <dbReference type="SAM" id="MobiDB-lite"/>
    </source>
</evidence>
<feature type="binding site" evidence="9">
    <location>
        <position position="152"/>
    </location>
    <ligand>
        <name>Mg(2+)</name>
        <dbReference type="ChEBI" id="CHEBI:18420"/>
    </ligand>
</feature>